<feature type="binding site" evidence="2">
    <location>
        <position position="45"/>
    </location>
    <ligand>
        <name>Mg(2+)</name>
        <dbReference type="ChEBI" id="CHEBI:18420"/>
        <label>2</label>
    </ligand>
</feature>
<dbReference type="CDD" id="cd02194">
    <property type="entry name" value="ThiL"/>
    <property type="match status" value="1"/>
</dbReference>
<dbReference type="NCBIfam" id="TIGR01379">
    <property type="entry name" value="thiL"/>
    <property type="match status" value="1"/>
</dbReference>
<dbReference type="InterPro" id="IPR006283">
    <property type="entry name" value="ThiL-like"/>
</dbReference>
<feature type="binding site" evidence="2">
    <location>
        <position position="28"/>
    </location>
    <ligand>
        <name>Mg(2+)</name>
        <dbReference type="ChEBI" id="CHEBI:18420"/>
        <label>3</label>
    </ligand>
</feature>
<feature type="binding site" evidence="2">
    <location>
        <position position="52"/>
    </location>
    <ligand>
        <name>substrate</name>
    </ligand>
</feature>
<evidence type="ECO:0000313" key="6">
    <source>
        <dbReference type="Proteomes" id="UP000251842"/>
    </source>
</evidence>
<reference evidence="6" key="1">
    <citation type="submission" date="2018-05" db="EMBL/GenBank/DDBJ databases">
        <title>Luteimonas pekinense sp. nov., isolated from human Meibomian gland secretions, Beijing, China.</title>
        <authorList>
            <person name="Wen T."/>
            <person name="Bai H."/>
            <person name="Lv H."/>
        </authorList>
    </citation>
    <scope>NUCLEOTIDE SEQUENCE [LARGE SCALE GENOMIC DNA]</scope>
    <source>
        <strain evidence="6">83-4</strain>
    </source>
</reference>
<dbReference type="Pfam" id="PF02769">
    <property type="entry name" value="AIRS_C"/>
    <property type="match status" value="1"/>
</dbReference>
<evidence type="ECO:0000313" key="5">
    <source>
        <dbReference type="EMBL" id="AXA84667.1"/>
    </source>
</evidence>
<evidence type="ECO:0000256" key="1">
    <source>
        <dbReference type="ARBA" id="ARBA00022977"/>
    </source>
</evidence>
<feature type="binding site" evidence="2">
    <location>
        <position position="208"/>
    </location>
    <ligand>
        <name>Mg(2+)</name>
        <dbReference type="ChEBI" id="CHEBI:18420"/>
        <label>5</label>
    </ligand>
</feature>
<evidence type="ECO:0000259" key="4">
    <source>
        <dbReference type="Pfam" id="PF02769"/>
    </source>
</evidence>
<proteinExistence type="inferred from homology"/>
<dbReference type="Gene3D" id="3.90.650.10">
    <property type="entry name" value="PurM-like C-terminal domain"/>
    <property type="match status" value="1"/>
</dbReference>
<keyword evidence="2" id="KW-0808">Transferase</keyword>
<feature type="binding site" evidence="2">
    <location>
        <position position="44"/>
    </location>
    <ligand>
        <name>Mg(2+)</name>
        <dbReference type="ChEBI" id="CHEBI:18420"/>
        <label>1</label>
    </ligand>
</feature>
<feature type="domain" description="PurM-like C-terminal" evidence="4">
    <location>
        <begin position="150"/>
        <end position="298"/>
    </location>
</feature>
<feature type="binding site" evidence="2">
    <location>
        <position position="73"/>
    </location>
    <ligand>
        <name>Mg(2+)</name>
        <dbReference type="ChEBI" id="CHEBI:18420"/>
        <label>3</label>
    </ligand>
</feature>
<dbReference type="GO" id="GO:0000287">
    <property type="term" value="F:magnesium ion binding"/>
    <property type="evidence" value="ECO:0007669"/>
    <property type="project" value="UniProtKB-UniRule"/>
</dbReference>
<dbReference type="PANTHER" id="PTHR30270">
    <property type="entry name" value="THIAMINE-MONOPHOSPHATE KINASE"/>
    <property type="match status" value="1"/>
</dbReference>
<dbReference type="HAMAP" id="MF_02128">
    <property type="entry name" value="TMP_kinase"/>
    <property type="match status" value="1"/>
</dbReference>
<comment type="miscellaneous">
    <text evidence="2">Reaction mechanism of ThiL seems to utilize a direct, inline transfer of the gamma-phosphate of ATP to TMP rather than a phosphorylated enzyme intermediate.</text>
</comment>
<feature type="binding site" evidence="2">
    <location>
        <position position="28"/>
    </location>
    <ligand>
        <name>Mg(2+)</name>
        <dbReference type="ChEBI" id="CHEBI:18420"/>
        <label>4</label>
    </ligand>
</feature>
<dbReference type="RefSeq" id="WP_112926880.1">
    <property type="nucleotide sequence ID" value="NZ_CP029556.1"/>
</dbReference>
<dbReference type="SUPFAM" id="SSF56042">
    <property type="entry name" value="PurM C-terminal domain-like"/>
    <property type="match status" value="1"/>
</dbReference>
<feature type="binding site" evidence="2">
    <location>
        <position position="257"/>
    </location>
    <ligand>
        <name>substrate</name>
    </ligand>
</feature>
<feature type="binding site" evidence="2">
    <location>
        <position position="73"/>
    </location>
    <ligand>
        <name>Mg(2+)</name>
        <dbReference type="ChEBI" id="CHEBI:18420"/>
        <label>4</label>
    </ligand>
</feature>
<comment type="similarity">
    <text evidence="2">Belongs to the thiamine-monophosphate kinase family.</text>
</comment>
<gene>
    <name evidence="2 5" type="primary">thiL</name>
    <name evidence="5" type="ORF">DCD74_08205</name>
</gene>
<organism evidence="5 6">
    <name type="scientific">Solilutibacter oculi</name>
    <dbReference type="NCBI Taxonomy" id="2698682"/>
    <lineage>
        <taxon>Bacteria</taxon>
        <taxon>Pseudomonadati</taxon>
        <taxon>Pseudomonadota</taxon>
        <taxon>Gammaproteobacteria</taxon>
        <taxon>Lysobacterales</taxon>
        <taxon>Lysobacteraceae</taxon>
        <taxon>Solilutibacter</taxon>
    </lineage>
</organism>
<dbReference type="EMBL" id="CP029556">
    <property type="protein sequence ID" value="AXA84667.1"/>
    <property type="molecule type" value="Genomic_DNA"/>
</dbReference>
<dbReference type="InterPro" id="IPR036676">
    <property type="entry name" value="PurM-like_C_sf"/>
</dbReference>
<feature type="binding site" evidence="2">
    <location>
        <position position="205"/>
    </location>
    <ligand>
        <name>Mg(2+)</name>
        <dbReference type="ChEBI" id="CHEBI:18420"/>
        <label>3</label>
    </ligand>
</feature>
<name>A0A344J6K7_9GAMM</name>
<comment type="catalytic activity">
    <reaction evidence="2">
        <text>thiamine phosphate + ATP = thiamine diphosphate + ADP</text>
        <dbReference type="Rhea" id="RHEA:15913"/>
        <dbReference type="ChEBI" id="CHEBI:30616"/>
        <dbReference type="ChEBI" id="CHEBI:37575"/>
        <dbReference type="ChEBI" id="CHEBI:58937"/>
        <dbReference type="ChEBI" id="CHEBI:456216"/>
        <dbReference type="EC" id="2.7.4.16"/>
    </reaction>
</comment>
<keyword evidence="2 5" id="KW-0418">Kinase</keyword>
<comment type="function">
    <text evidence="2">Catalyzes the ATP-dependent phosphorylation of thiamine-monophosphate (TMP) to form thiamine-pyrophosphate (TPP), the active form of vitamin B1.</text>
</comment>
<dbReference type="InterPro" id="IPR036921">
    <property type="entry name" value="PurM-like_N_sf"/>
</dbReference>
<dbReference type="GO" id="GO:0005524">
    <property type="term" value="F:ATP binding"/>
    <property type="evidence" value="ECO:0007669"/>
    <property type="project" value="UniProtKB-UniRule"/>
</dbReference>
<dbReference type="Pfam" id="PF00586">
    <property type="entry name" value="AIRS"/>
    <property type="match status" value="1"/>
</dbReference>
<dbReference type="GO" id="GO:0009229">
    <property type="term" value="P:thiamine diphosphate biosynthetic process"/>
    <property type="evidence" value="ECO:0007669"/>
    <property type="project" value="UniProtKB-UniRule"/>
</dbReference>
<feature type="binding site" evidence="2">
    <location>
        <position position="45"/>
    </location>
    <ligand>
        <name>Mg(2+)</name>
        <dbReference type="ChEBI" id="CHEBI:18420"/>
        <label>1</label>
    </ligand>
</feature>
<comment type="caution">
    <text evidence="2">Lacks conserved residue(s) required for the propagation of feature annotation.</text>
</comment>
<feature type="binding site" evidence="2">
    <location>
        <position position="207"/>
    </location>
    <ligand>
        <name>ATP</name>
        <dbReference type="ChEBI" id="CHEBI:30616"/>
    </ligand>
</feature>
<keyword evidence="2" id="KW-0479">Metal-binding</keyword>
<dbReference type="EC" id="2.7.4.16" evidence="2"/>
<keyword evidence="2" id="KW-0547">Nucleotide-binding</keyword>
<dbReference type="SUPFAM" id="SSF55326">
    <property type="entry name" value="PurM N-terminal domain-like"/>
    <property type="match status" value="1"/>
</dbReference>
<feature type="binding site" evidence="2">
    <location>
        <position position="73"/>
    </location>
    <ligand>
        <name>Mg(2+)</name>
        <dbReference type="ChEBI" id="CHEBI:18420"/>
        <label>2</label>
    </ligand>
</feature>
<comment type="pathway">
    <text evidence="2">Cofactor biosynthesis; thiamine diphosphate biosynthesis; thiamine diphosphate from thiamine phosphate: step 1/1.</text>
</comment>
<accession>A0A344J6K7</accession>
<dbReference type="InterPro" id="IPR010918">
    <property type="entry name" value="PurM-like_C_dom"/>
</dbReference>
<dbReference type="PANTHER" id="PTHR30270:SF0">
    <property type="entry name" value="THIAMINE-MONOPHOSPHATE KINASE"/>
    <property type="match status" value="1"/>
</dbReference>
<dbReference type="AlphaFoldDB" id="A0A344J6K7"/>
<dbReference type="GO" id="GO:0009030">
    <property type="term" value="F:thiamine-phosphate kinase activity"/>
    <property type="evidence" value="ECO:0007669"/>
    <property type="project" value="UniProtKB-UniRule"/>
</dbReference>
<dbReference type="Gene3D" id="3.30.1330.10">
    <property type="entry name" value="PurM-like, N-terminal domain"/>
    <property type="match status" value="1"/>
</dbReference>
<dbReference type="PIRSF" id="PIRSF005303">
    <property type="entry name" value="Thiam_monoph_kin"/>
    <property type="match status" value="1"/>
</dbReference>
<keyword evidence="2" id="KW-0460">Magnesium</keyword>
<dbReference type="InterPro" id="IPR016188">
    <property type="entry name" value="PurM-like_N"/>
</dbReference>
<keyword evidence="6" id="KW-1185">Reference proteome</keyword>
<sequence>MAGEFQLIDRIRARVARRGDVVLGIGDDAALLQPPPGLQLAVATDTINIGIHFPPETAAADIGWKALAVNLSDLAAMGAQPAWCSLSLSMPDADMAWVDGFLDGFSALAAQHEVALVGGDTTRWPLSVCVSVIGFVEAGAALRRDGARLGDEVWVSGTLGDAAAALSFWQRGIAMPAALRERLDRPLPRVGLGRALRDIANACIDVSDGLLADLGHVCAASGVGAEVEVDALPASPALAALEVDADTRRDWQATGGDDYELCFTASPNRADAVIEAAKASGVAVTRIGRVVAGSGVSARTDAGDWQPARAGHVHFSGR</sequence>
<feature type="binding site" evidence="2">
    <location>
        <position position="144"/>
    </location>
    <ligand>
        <name>ATP</name>
        <dbReference type="ChEBI" id="CHEBI:30616"/>
    </ligand>
</feature>
<feature type="domain" description="PurM-like N-terminal" evidence="3">
    <location>
        <begin position="26"/>
        <end position="136"/>
    </location>
</feature>
<dbReference type="UniPathway" id="UPA00060">
    <property type="reaction ID" value="UER00142"/>
</dbReference>
<dbReference type="KEGG" id="lue:DCD74_08205"/>
<feature type="binding site" evidence="2">
    <location>
        <position position="120"/>
    </location>
    <ligand>
        <name>Mg(2+)</name>
        <dbReference type="ChEBI" id="CHEBI:18420"/>
        <label>1</label>
    </ligand>
</feature>
<evidence type="ECO:0000259" key="3">
    <source>
        <dbReference type="Pfam" id="PF00586"/>
    </source>
</evidence>
<dbReference type="GO" id="GO:0009228">
    <property type="term" value="P:thiamine biosynthetic process"/>
    <property type="evidence" value="ECO:0007669"/>
    <property type="project" value="UniProtKB-KW"/>
</dbReference>
<protein>
    <recommendedName>
        <fullName evidence="2">Thiamine-monophosphate kinase</fullName>
        <shortName evidence="2">TMP kinase</shortName>
        <shortName evidence="2">Thiamine-phosphate kinase</shortName>
        <ecNumber evidence="2">2.7.4.16</ecNumber>
    </recommendedName>
</protein>
<dbReference type="OrthoDB" id="9802811at2"/>
<feature type="binding site" evidence="2">
    <location>
        <begin position="119"/>
        <end position="120"/>
    </location>
    <ligand>
        <name>ATP</name>
        <dbReference type="ChEBI" id="CHEBI:30616"/>
    </ligand>
</feature>
<keyword evidence="2" id="KW-0067">ATP-binding</keyword>
<dbReference type="Proteomes" id="UP000251842">
    <property type="component" value="Chromosome"/>
</dbReference>
<evidence type="ECO:0000256" key="2">
    <source>
        <dbReference type="HAMAP-Rule" id="MF_02128"/>
    </source>
</evidence>
<keyword evidence="1 2" id="KW-0784">Thiamine biosynthesis</keyword>